<dbReference type="Proteomes" id="UP000770015">
    <property type="component" value="Unassembled WGS sequence"/>
</dbReference>
<dbReference type="PANTHER" id="PTHR12905:SF18">
    <property type="entry name" value="ESTER HYDROLASE, PUTATIVE (AFU_ORTHOLOGUE AFUA_4G03130)-RELATED"/>
    <property type="match status" value="1"/>
</dbReference>
<proteinExistence type="predicted"/>
<accession>A0A9P8V5G9</accession>
<evidence type="ECO:0000259" key="1">
    <source>
        <dbReference type="Pfam" id="PF00149"/>
    </source>
</evidence>
<dbReference type="InterPro" id="IPR004843">
    <property type="entry name" value="Calcineurin-like_PHP"/>
</dbReference>
<reference evidence="2" key="1">
    <citation type="journal article" date="2021" name="Nat. Commun.">
        <title>Genetic determinants of endophytism in the Arabidopsis root mycobiome.</title>
        <authorList>
            <person name="Mesny F."/>
            <person name="Miyauchi S."/>
            <person name="Thiergart T."/>
            <person name="Pickel B."/>
            <person name="Atanasova L."/>
            <person name="Karlsson M."/>
            <person name="Huettel B."/>
            <person name="Barry K.W."/>
            <person name="Haridas S."/>
            <person name="Chen C."/>
            <person name="Bauer D."/>
            <person name="Andreopoulos W."/>
            <person name="Pangilinan J."/>
            <person name="LaButti K."/>
            <person name="Riley R."/>
            <person name="Lipzen A."/>
            <person name="Clum A."/>
            <person name="Drula E."/>
            <person name="Henrissat B."/>
            <person name="Kohler A."/>
            <person name="Grigoriev I.V."/>
            <person name="Martin F.M."/>
            <person name="Hacquard S."/>
        </authorList>
    </citation>
    <scope>NUCLEOTIDE SEQUENCE</scope>
    <source>
        <strain evidence="2">MPI-SDFR-AT-0117</strain>
    </source>
</reference>
<dbReference type="CDD" id="cd07379">
    <property type="entry name" value="MPP_239FB"/>
    <property type="match status" value="1"/>
</dbReference>
<protein>
    <submittedName>
        <fullName evidence="2">Metallo-dependent phosphatase-like protein</fullName>
    </submittedName>
</protein>
<dbReference type="AlphaFoldDB" id="A0A9P8V5G9"/>
<dbReference type="Pfam" id="PF00149">
    <property type="entry name" value="Metallophos"/>
    <property type="match status" value="1"/>
</dbReference>
<gene>
    <name evidence="2" type="ORF">F5X68DRAFT_213686</name>
</gene>
<organism evidence="2 3">
    <name type="scientific">Plectosphaerella plurivora</name>
    <dbReference type="NCBI Taxonomy" id="936078"/>
    <lineage>
        <taxon>Eukaryota</taxon>
        <taxon>Fungi</taxon>
        <taxon>Dikarya</taxon>
        <taxon>Ascomycota</taxon>
        <taxon>Pezizomycotina</taxon>
        <taxon>Sordariomycetes</taxon>
        <taxon>Hypocreomycetidae</taxon>
        <taxon>Glomerellales</taxon>
        <taxon>Plectosphaerellaceae</taxon>
        <taxon>Plectosphaerella</taxon>
    </lineage>
</organism>
<dbReference type="InterPro" id="IPR029052">
    <property type="entry name" value="Metallo-depent_PP-like"/>
</dbReference>
<comment type="caution">
    <text evidence="2">The sequence shown here is derived from an EMBL/GenBank/DDBJ whole genome shotgun (WGS) entry which is preliminary data.</text>
</comment>
<feature type="domain" description="Calcineurin-like phosphoesterase" evidence="1">
    <location>
        <begin position="55"/>
        <end position="239"/>
    </location>
</feature>
<sequence length="327" mass="36044">MFGFNASPPEPYLEAPSLSFLIARHPLKGLLHTAYNLVNGLRTEPRPRPDRRPVRIVCISDTHTLIPGTVPDGDVLIHAGDLTNDGTVADLQKKIDWIDSLPHTYKIAIAGNHDTYLDPKTRVSLPAAQRADGLLSWKSIHYLQHSAVTLAFPSGRHLKFYGAPQIPACGPYETFAFQHPRSEDTWTGTVPDDTDILITHAPPKHHRDIPVPSGLGCGFLLAEVRRVKPICHIFGHVHWGAGRELCWWEGVQDAYERGLEAPAGRGLWSLMSLRLWASLATVVVFGFWKAAWSRVSPASSSPTIMVNAAQMKGHTGRLGNPPQVLDI</sequence>
<evidence type="ECO:0000313" key="2">
    <source>
        <dbReference type="EMBL" id="KAH6676980.1"/>
    </source>
</evidence>
<dbReference type="PANTHER" id="PTHR12905">
    <property type="entry name" value="METALLOPHOSPHOESTERASE"/>
    <property type="match status" value="1"/>
</dbReference>
<dbReference type="Gene3D" id="3.60.21.10">
    <property type="match status" value="1"/>
</dbReference>
<dbReference type="OrthoDB" id="630188at2759"/>
<evidence type="ECO:0000313" key="3">
    <source>
        <dbReference type="Proteomes" id="UP000770015"/>
    </source>
</evidence>
<dbReference type="GO" id="GO:0016787">
    <property type="term" value="F:hydrolase activity"/>
    <property type="evidence" value="ECO:0007669"/>
    <property type="project" value="InterPro"/>
</dbReference>
<dbReference type="InterPro" id="IPR051693">
    <property type="entry name" value="UPF0046_metallophosphoest"/>
</dbReference>
<dbReference type="EMBL" id="JAGSXJ010000023">
    <property type="protein sequence ID" value="KAH6676980.1"/>
    <property type="molecule type" value="Genomic_DNA"/>
</dbReference>
<keyword evidence="3" id="KW-1185">Reference proteome</keyword>
<name>A0A9P8V5G9_9PEZI</name>
<dbReference type="SUPFAM" id="SSF56300">
    <property type="entry name" value="Metallo-dependent phosphatases"/>
    <property type="match status" value="1"/>
</dbReference>